<dbReference type="NCBIfam" id="TIGR03421">
    <property type="entry name" value="FeS_CyaY"/>
    <property type="match status" value="1"/>
</dbReference>
<dbReference type="Gene3D" id="3.30.920.10">
    <property type="entry name" value="Frataxin/CyaY"/>
    <property type="match status" value="1"/>
</dbReference>
<sequence>MILKTQKKNMNNTAFSKLAETTIVYIVDKIEEQDIEGIIDVDLHGDILNLDTENGIYVINTQSASKEIWLSSPVSGPHHFFYEQGKWKSRIGFELMILLTEELGIRFDKCEIF</sequence>
<dbReference type="Proteomes" id="UP000007581">
    <property type="component" value="Chromosome"/>
</dbReference>
<keyword evidence="2 4" id="KW-0479">Metal-binding</keyword>
<dbReference type="PROSITE" id="PS50810">
    <property type="entry name" value="FRATAXIN_2"/>
    <property type="match status" value="1"/>
</dbReference>
<comment type="function">
    <text evidence="4">Involved in iron-sulfur (Fe-S) cluster assembly. May act as a regulator of Fe-S biogenesis.</text>
</comment>
<dbReference type="InterPro" id="IPR020895">
    <property type="entry name" value="Frataxin_CS"/>
</dbReference>
<evidence type="ECO:0000256" key="4">
    <source>
        <dbReference type="HAMAP-Rule" id="MF_00142"/>
    </source>
</evidence>
<proteinExistence type="inferred from homology"/>
<dbReference type="PROSITE" id="PS01344">
    <property type="entry name" value="FRATAXIN_1"/>
    <property type="match status" value="1"/>
</dbReference>
<dbReference type="SMART" id="SM01219">
    <property type="entry name" value="Frataxin_Cyay"/>
    <property type="match status" value="1"/>
</dbReference>
<dbReference type="PANTHER" id="PTHR16821">
    <property type="entry name" value="FRATAXIN"/>
    <property type="match status" value="1"/>
</dbReference>
<evidence type="ECO:0000313" key="6">
    <source>
        <dbReference type="Proteomes" id="UP000007581"/>
    </source>
</evidence>
<keyword evidence="6" id="KW-1185">Reference proteome</keyword>
<dbReference type="SUPFAM" id="SSF55387">
    <property type="entry name" value="Frataxin/Nqo15-like"/>
    <property type="match status" value="1"/>
</dbReference>
<keyword evidence="3 4" id="KW-0408">Iron</keyword>
<dbReference type="EMBL" id="CP003397">
    <property type="protein sequence ID" value="AFE54170.1"/>
    <property type="molecule type" value="Genomic_DNA"/>
</dbReference>
<evidence type="ECO:0000256" key="2">
    <source>
        <dbReference type="ARBA" id="ARBA00022723"/>
    </source>
</evidence>
<dbReference type="HAMAP" id="MF_00142">
    <property type="entry name" value="CyaY"/>
    <property type="match status" value="1"/>
</dbReference>
<name>A0ABM5MUQ6_RICTP</name>
<comment type="similarity">
    <text evidence="1 4">Belongs to the frataxin family.</text>
</comment>
<dbReference type="InterPro" id="IPR036524">
    <property type="entry name" value="Frataxin/CyaY_sf"/>
</dbReference>
<accession>A0ABM5MUQ6</accession>
<protein>
    <recommendedName>
        <fullName evidence="4">Iron-sulfur cluster assembly protein CyaY</fullName>
    </recommendedName>
</protein>
<dbReference type="Pfam" id="PF01491">
    <property type="entry name" value="Frataxin_Cyay"/>
    <property type="match status" value="1"/>
</dbReference>
<dbReference type="InterPro" id="IPR047584">
    <property type="entry name" value="CyaY"/>
</dbReference>
<evidence type="ECO:0000256" key="1">
    <source>
        <dbReference type="ARBA" id="ARBA00008183"/>
    </source>
</evidence>
<evidence type="ECO:0000256" key="3">
    <source>
        <dbReference type="ARBA" id="ARBA00023004"/>
    </source>
</evidence>
<dbReference type="InterPro" id="IPR002908">
    <property type="entry name" value="Frataxin/CyaY"/>
</dbReference>
<organism evidence="5 6">
    <name type="scientific">Rickettsia typhi str. TH1527</name>
    <dbReference type="NCBI Taxonomy" id="1003201"/>
    <lineage>
        <taxon>Bacteria</taxon>
        <taxon>Pseudomonadati</taxon>
        <taxon>Pseudomonadota</taxon>
        <taxon>Alphaproteobacteria</taxon>
        <taxon>Rickettsiales</taxon>
        <taxon>Rickettsiaceae</taxon>
        <taxon>Rickettsieae</taxon>
        <taxon>Rickettsia</taxon>
        <taxon>typhus group</taxon>
    </lineage>
</organism>
<reference evidence="5" key="1">
    <citation type="submission" date="2012-03" db="EMBL/GenBank/DDBJ databases">
        <authorList>
            <person name="Johnson S.L."/>
            <person name="Sims D."/>
            <person name="Han S."/>
            <person name="Bruce D.C."/>
            <person name="Dasch G.A."/>
        </authorList>
    </citation>
    <scope>NUCLEOTIDE SEQUENCE [LARGE SCALE GENOMIC DNA]</scope>
    <source>
        <strain evidence="5">TH1527</strain>
    </source>
</reference>
<dbReference type="PANTHER" id="PTHR16821:SF2">
    <property type="entry name" value="FRATAXIN, MITOCHONDRIAL"/>
    <property type="match status" value="1"/>
</dbReference>
<gene>
    <name evidence="4 5" type="primary">cyaY</name>
    <name evidence="5" type="ORF">RTTH1527_01525</name>
</gene>
<evidence type="ECO:0000313" key="5">
    <source>
        <dbReference type="EMBL" id="AFE54170.1"/>
    </source>
</evidence>